<evidence type="ECO:0000256" key="3">
    <source>
        <dbReference type="ARBA" id="ARBA00007422"/>
    </source>
</evidence>
<dbReference type="PANTHER" id="PTHR21139:SF42">
    <property type="entry name" value="TRIOSEPHOSPHATE ISOMERASE"/>
    <property type="match status" value="1"/>
</dbReference>
<evidence type="ECO:0000256" key="1">
    <source>
        <dbReference type="ARBA" id="ARBA00000148"/>
    </source>
</evidence>
<keyword evidence="4 8" id="KW-0312">Gluconeogenesis</keyword>
<comment type="pathway">
    <text evidence="2">Carbohydrate metabolism; erythritol degradation.</text>
</comment>
<dbReference type="GO" id="GO:0016853">
    <property type="term" value="F:isomerase activity"/>
    <property type="evidence" value="ECO:0007669"/>
    <property type="project" value="UniProtKB-KW"/>
</dbReference>
<gene>
    <name evidence="8" type="primary">tpiA</name>
    <name evidence="10" type="ORF">AA106556_1490</name>
</gene>
<keyword evidence="6 8" id="KW-0324">Glycolysis</keyword>
<reference evidence="10" key="1">
    <citation type="submission" date="2013-04" db="EMBL/GenBank/DDBJ databases">
        <title>The genome sequencing project of 58 acetic acid bacteria.</title>
        <authorList>
            <person name="Okamoto-Kainuma A."/>
            <person name="Ishikawa M."/>
            <person name="Umino S."/>
            <person name="Koizumi Y."/>
            <person name="Shiwa Y."/>
            <person name="Yoshikawa H."/>
            <person name="Matsutani M."/>
            <person name="Matsushita K."/>
        </authorList>
    </citation>
    <scope>NUCLEOTIDE SEQUENCE</scope>
    <source>
        <strain evidence="10">NBRC 106556</strain>
    </source>
</reference>
<dbReference type="Pfam" id="PF00121">
    <property type="entry name" value="TIM"/>
    <property type="match status" value="1"/>
</dbReference>
<evidence type="ECO:0000256" key="2">
    <source>
        <dbReference type="ARBA" id="ARBA00004939"/>
    </source>
</evidence>
<comment type="pathway">
    <text evidence="8 9">Carbohydrate biosynthesis; gluconeogenesis.</text>
</comment>
<dbReference type="Proteomes" id="UP001062443">
    <property type="component" value="Unassembled WGS sequence"/>
</dbReference>
<dbReference type="Gene3D" id="3.20.20.70">
    <property type="entry name" value="Aldolase class I"/>
    <property type="match status" value="1"/>
</dbReference>
<keyword evidence="11" id="KW-1185">Reference proteome</keyword>
<dbReference type="InterPro" id="IPR022896">
    <property type="entry name" value="TrioseP_Isoase_bac/euk"/>
</dbReference>
<feature type="binding site" evidence="8">
    <location>
        <begin position="11"/>
        <end position="13"/>
    </location>
    <ligand>
        <name>substrate</name>
    </ligand>
</feature>
<sequence>MNESPKLIIGNWKMNGLRGSAHQLTCDVVRRARSLPSDVQLVVCPPFTQIERTSRILRTRNVGDAILVGGQDCHMSYNGAHTGDISAEMLADLGARYVILGHSERRQAHGETDALIRLKVRAAMDAGLRPVVCIGETMHERQEGRAASVLASQIDGSLTSDFEGVLAYEPIWAIGSGVTPSRDELERTLYLLSGLLRSRLKKDDIRVPILYGGSVTPDQAHAILSIRSIGGVLVGNASLDASRFTQIAEAASTQFSSQPLSGPYSS</sequence>
<comment type="catalytic activity">
    <reaction evidence="8 9">
        <text>D-glyceraldehyde 3-phosphate = dihydroxyacetone phosphate</text>
        <dbReference type="Rhea" id="RHEA:18585"/>
        <dbReference type="ChEBI" id="CHEBI:57642"/>
        <dbReference type="ChEBI" id="CHEBI:59776"/>
        <dbReference type="EC" id="5.3.1.1"/>
    </reaction>
</comment>
<comment type="caution">
    <text evidence="10">The sequence shown here is derived from an EMBL/GenBank/DDBJ whole genome shotgun (WGS) entry which is preliminary data.</text>
</comment>
<evidence type="ECO:0000256" key="7">
    <source>
        <dbReference type="ARBA" id="ARBA00023235"/>
    </source>
</evidence>
<comment type="subcellular location">
    <subcellularLocation>
        <location evidence="8 9">Cytoplasm</location>
    </subcellularLocation>
</comment>
<dbReference type="InterPro" id="IPR035990">
    <property type="entry name" value="TIM_sf"/>
</dbReference>
<feature type="binding site" evidence="8">
    <location>
        <position position="214"/>
    </location>
    <ligand>
        <name>substrate</name>
    </ligand>
</feature>
<dbReference type="RefSeq" id="WP_068168599.1">
    <property type="nucleotide sequence ID" value="NZ_BAQB01000022.1"/>
</dbReference>
<dbReference type="InterPro" id="IPR020861">
    <property type="entry name" value="Triosephosphate_isomerase_AS"/>
</dbReference>
<keyword evidence="5 8" id="KW-0963">Cytoplasm</keyword>
<evidence type="ECO:0000256" key="5">
    <source>
        <dbReference type="ARBA" id="ARBA00022490"/>
    </source>
</evidence>
<name>A0ABQ0QJY9_9PROT</name>
<proteinExistence type="inferred from homology"/>
<evidence type="ECO:0000313" key="10">
    <source>
        <dbReference type="EMBL" id="GBR47550.1"/>
    </source>
</evidence>
<comment type="caution">
    <text evidence="8">Lacks conserved residue(s) required for the propagation of feature annotation.</text>
</comment>
<dbReference type="EMBL" id="BAQB01000022">
    <property type="protein sequence ID" value="GBR47550.1"/>
    <property type="molecule type" value="Genomic_DNA"/>
</dbReference>
<organism evidence="10 11">
    <name type="scientific">Neokomagataea tanensis NBRC 106556</name>
    <dbReference type="NCBI Taxonomy" id="1223519"/>
    <lineage>
        <taxon>Bacteria</taxon>
        <taxon>Pseudomonadati</taxon>
        <taxon>Pseudomonadota</taxon>
        <taxon>Alphaproteobacteria</taxon>
        <taxon>Acetobacterales</taxon>
        <taxon>Acetobacteraceae</taxon>
        <taxon>Neokomagataea</taxon>
    </lineage>
</organism>
<dbReference type="NCBIfam" id="TIGR00419">
    <property type="entry name" value="tim"/>
    <property type="match status" value="1"/>
</dbReference>
<comment type="function">
    <text evidence="8">Involved in the gluconeogenesis. Catalyzes stereospecifically the conversion of dihydroxyacetone phosphate (DHAP) to D-glyceraldehyde-3-phosphate (G3P).</text>
</comment>
<evidence type="ECO:0000256" key="4">
    <source>
        <dbReference type="ARBA" id="ARBA00022432"/>
    </source>
</evidence>
<evidence type="ECO:0000256" key="9">
    <source>
        <dbReference type="RuleBase" id="RU363013"/>
    </source>
</evidence>
<keyword evidence="7 8" id="KW-0413">Isomerase</keyword>
<feature type="active site" description="Electrophile" evidence="8">
    <location>
        <position position="102"/>
    </location>
</feature>
<evidence type="ECO:0000256" key="6">
    <source>
        <dbReference type="ARBA" id="ARBA00023152"/>
    </source>
</evidence>
<accession>A0ABQ0QJY9</accession>
<evidence type="ECO:0000256" key="8">
    <source>
        <dbReference type="HAMAP-Rule" id="MF_00147"/>
    </source>
</evidence>
<dbReference type="SUPFAM" id="SSF51351">
    <property type="entry name" value="Triosephosphate isomerase (TIM)"/>
    <property type="match status" value="1"/>
</dbReference>
<dbReference type="InterPro" id="IPR000652">
    <property type="entry name" value="Triosephosphate_isomerase"/>
</dbReference>
<dbReference type="PROSITE" id="PS51440">
    <property type="entry name" value="TIM_2"/>
    <property type="match status" value="1"/>
</dbReference>
<feature type="binding site" evidence="8">
    <location>
        <position position="175"/>
    </location>
    <ligand>
        <name>substrate</name>
    </ligand>
</feature>
<comment type="pathway">
    <text evidence="8 9">Carbohydrate degradation; glycolysis; D-glyceraldehyde 3-phosphate from glycerone phosphate: step 1/1.</text>
</comment>
<comment type="similarity">
    <text evidence="3 8 9">Belongs to the triosephosphate isomerase family.</text>
</comment>
<dbReference type="InterPro" id="IPR013785">
    <property type="entry name" value="Aldolase_TIM"/>
</dbReference>
<comment type="catalytic activity">
    <reaction evidence="1">
        <text>L-erythrulose 1-phosphate = D-erythrulose 4-phosphate</text>
        <dbReference type="Rhea" id="RHEA:49588"/>
        <dbReference type="ChEBI" id="CHEBI:58002"/>
        <dbReference type="ChEBI" id="CHEBI:90796"/>
        <dbReference type="EC" id="5.3.1.33"/>
    </reaction>
</comment>
<evidence type="ECO:0000313" key="11">
    <source>
        <dbReference type="Proteomes" id="UP001062443"/>
    </source>
</evidence>
<dbReference type="PANTHER" id="PTHR21139">
    <property type="entry name" value="TRIOSEPHOSPHATE ISOMERASE"/>
    <property type="match status" value="1"/>
</dbReference>
<comment type="subunit">
    <text evidence="8 9">Homodimer.</text>
</comment>
<dbReference type="EC" id="5.3.1.1" evidence="8 9"/>
<protein>
    <recommendedName>
        <fullName evidence="8 9">Triosephosphate isomerase</fullName>
        <shortName evidence="8">TIM</shortName>
        <shortName evidence="8">TPI</shortName>
        <ecNumber evidence="8 9">5.3.1.1</ecNumber>
    </recommendedName>
    <alternativeName>
        <fullName evidence="8">Triose-phosphate isomerase</fullName>
    </alternativeName>
</protein>
<dbReference type="HAMAP" id="MF_00147_B">
    <property type="entry name" value="TIM_B"/>
    <property type="match status" value="1"/>
</dbReference>
<dbReference type="CDD" id="cd00311">
    <property type="entry name" value="TIM"/>
    <property type="match status" value="1"/>
</dbReference>
<feature type="active site" description="Proton acceptor" evidence="8">
    <location>
        <position position="169"/>
    </location>
</feature>
<dbReference type="PROSITE" id="PS00171">
    <property type="entry name" value="TIM_1"/>
    <property type="match status" value="1"/>
</dbReference>